<dbReference type="Proteomes" id="UP000572817">
    <property type="component" value="Unassembled WGS sequence"/>
</dbReference>
<name>A0A8H4N386_9PEZI</name>
<proteinExistence type="predicted"/>
<reference evidence="2" key="1">
    <citation type="submission" date="2020-04" db="EMBL/GenBank/DDBJ databases">
        <title>Genome Assembly and Annotation of Botryosphaeria dothidea sdau 11-99, a Latent Pathogen of Apple Fruit Ring Rot in China.</title>
        <authorList>
            <person name="Yu C."/>
            <person name="Diao Y."/>
            <person name="Lu Q."/>
            <person name="Zhao J."/>
            <person name="Cui S."/>
            <person name="Peng C."/>
            <person name="He B."/>
            <person name="Liu H."/>
        </authorList>
    </citation>
    <scope>NUCLEOTIDE SEQUENCE [LARGE SCALE GENOMIC DNA]</scope>
    <source>
        <strain evidence="2">Sdau11-99</strain>
    </source>
</reference>
<organism evidence="2 3">
    <name type="scientific">Botryosphaeria dothidea</name>
    <dbReference type="NCBI Taxonomy" id="55169"/>
    <lineage>
        <taxon>Eukaryota</taxon>
        <taxon>Fungi</taxon>
        <taxon>Dikarya</taxon>
        <taxon>Ascomycota</taxon>
        <taxon>Pezizomycotina</taxon>
        <taxon>Dothideomycetes</taxon>
        <taxon>Dothideomycetes incertae sedis</taxon>
        <taxon>Botryosphaeriales</taxon>
        <taxon>Botryosphaeriaceae</taxon>
        <taxon>Botryosphaeria</taxon>
    </lineage>
</organism>
<dbReference type="AlphaFoldDB" id="A0A8H4N386"/>
<accession>A0A8H4N386</accession>
<dbReference type="Gene3D" id="1.10.530.10">
    <property type="match status" value="1"/>
</dbReference>
<feature type="signal peptide" evidence="1">
    <location>
        <begin position="1"/>
        <end position="18"/>
    </location>
</feature>
<sequence>MIPIFALFTFFALPGVLALPAPLPAEQRTANTLARRGYYPDSVITNPEALKWYQDTSGGDNDNNPSQPATFAVSITTTDGTQHDHDNSYNPASGNGNTNGAITSDYQCFQADAYPTIDEWLPFNTLWTSASQAITDNNPGATAAPDGTPITTIVHDSILKVAADTHFDARLILALIMQESTGILASPCTGYSNSNCGILQGPPGSKPYDPSDPAASIEQMIRDGVQGHEGYWPNGGPGVAYWMGVYGQPWKAMRAYNTGSVPSEGDLRVTAGSGLASYVVDVANRLVGWDGVARAQC</sequence>
<keyword evidence="1" id="KW-0732">Signal</keyword>
<dbReference type="EMBL" id="WWBZ02000022">
    <property type="protein sequence ID" value="KAF4307420.1"/>
    <property type="molecule type" value="Genomic_DNA"/>
</dbReference>
<evidence type="ECO:0000256" key="1">
    <source>
        <dbReference type="SAM" id="SignalP"/>
    </source>
</evidence>
<evidence type="ECO:0008006" key="4">
    <source>
        <dbReference type="Google" id="ProtNLM"/>
    </source>
</evidence>
<dbReference type="OrthoDB" id="1193027at2759"/>
<gene>
    <name evidence="2" type="ORF">GTA08_BOTSDO04760</name>
</gene>
<keyword evidence="3" id="KW-1185">Reference proteome</keyword>
<feature type="chain" id="PRO_5034519713" description="Transglycosylase SLT domain-containing protein" evidence="1">
    <location>
        <begin position="19"/>
        <end position="297"/>
    </location>
</feature>
<evidence type="ECO:0000313" key="3">
    <source>
        <dbReference type="Proteomes" id="UP000572817"/>
    </source>
</evidence>
<comment type="caution">
    <text evidence="2">The sequence shown here is derived from an EMBL/GenBank/DDBJ whole genome shotgun (WGS) entry which is preliminary data.</text>
</comment>
<evidence type="ECO:0000313" key="2">
    <source>
        <dbReference type="EMBL" id="KAF4307420.1"/>
    </source>
</evidence>
<protein>
    <recommendedName>
        <fullName evidence="4">Transglycosylase SLT domain-containing protein</fullName>
    </recommendedName>
</protein>